<name>A0A0F9E9R1_9ZZZZ</name>
<accession>A0A0F9E9R1</accession>
<dbReference type="EMBL" id="LAZR01037968">
    <property type="protein sequence ID" value="KKL20768.1"/>
    <property type="molecule type" value="Genomic_DNA"/>
</dbReference>
<proteinExistence type="predicted"/>
<organism evidence="1">
    <name type="scientific">marine sediment metagenome</name>
    <dbReference type="NCBI Taxonomy" id="412755"/>
    <lineage>
        <taxon>unclassified sequences</taxon>
        <taxon>metagenomes</taxon>
        <taxon>ecological metagenomes</taxon>
    </lineage>
</organism>
<comment type="caution">
    <text evidence="1">The sequence shown here is derived from an EMBL/GenBank/DDBJ whole genome shotgun (WGS) entry which is preliminary data.</text>
</comment>
<evidence type="ECO:0000313" key="1">
    <source>
        <dbReference type="EMBL" id="KKL20768.1"/>
    </source>
</evidence>
<reference evidence="1" key="1">
    <citation type="journal article" date="2015" name="Nature">
        <title>Complex archaea that bridge the gap between prokaryotes and eukaryotes.</title>
        <authorList>
            <person name="Spang A."/>
            <person name="Saw J.H."/>
            <person name="Jorgensen S.L."/>
            <person name="Zaremba-Niedzwiedzka K."/>
            <person name="Martijn J."/>
            <person name="Lind A.E."/>
            <person name="van Eijk R."/>
            <person name="Schleper C."/>
            <person name="Guy L."/>
            <person name="Ettema T.J."/>
        </authorList>
    </citation>
    <scope>NUCLEOTIDE SEQUENCE</scope>
</reference>
<sequence length="106" mass="12051">MSPMTKTPVRDQRIRERIDEAINEVEKECADQLQACYELLAFVLDLLEPWKGRELEANTADAILGAILARSTKTYWGSLELISRGFGEQASMLNRSLFEDMADARK</sequence>
<protein>
    <submittedName>
        <fullName evidence="1">Uncharacterized protein</fullName>
    </submittedName>
</protein>
<gene>
    <name evidence="1" type="ORF">LCGC14_2452160</name>
</gene>
<dbReference type="AlphaFoldDB" id="A0A0F9E9R1"/>